<reference evidence="1 2" key="1">
    <citation type="submission" date="2019-06" db="EMBL/GenBank/DDBJ databases">
        <authorList>
            <person name="Meng X."/>
        </authorList>
    </citation>
    <scope>NUCLEOTIDE SEQUENCE [LARGE SCALE GENOMIC DNA]</scope>
    <source>
        <strain evidence="1 2">M625</strain>
    </source>
</reference>
<proteinExistence type="predicted"/>
<dbReference type="OrthoDB" id="9846761at2"/>
<accession>A0A504JB30</accession>
<evidence type="ECO:0000313" key="1">
    <source>
        <dbReference type="EMBL" id="TPN85805.1"/>
    </source>
</evidence>
<dbReference type="AlphaFoldDB" id="A0A504JB30"/>
<protein>
    <submittedName>
        <fullName evidence="1">Uncharacterized protein</fullName>
    </submittedName>
</protein>
<comment type="caution">
    <text evidence="1">The sequence shown here is derived from an EMBL/GenBank/DDBJ whole genome shotgun (WGS) entry which is preliminary data.</text>
</comment>
<keyword evidence="2" id="KW-1185">Reference proteome</keyword>
<dbReference type="EMBL" id="VFWZ01000003">
    <property type="protein sequence ID" value="TPN85805.1"/>
    <property type="molecule type" value="Genomic_DNA"/>
</dbReference>
<dbReference type="RefSeq" id="WP_140592779.1">
    <property type="nucleotide sequence ID" value="NZ_VFWZ01000003.1"/>
</dbReference>
<organism evidence="1 2">
    <name type="scientific">Aquimarina algicola</name>
    <dbReference type="NCBI Taxonomy" id="2589995"/>
    <lineage>
        <taxon>Bacteria</taxon>
        <taxon>Pseudomonadati</taxon>
        <taxon>Bacteroidota</taxon>
        <taxon>Flavobacteriia</taxon>
        <taxon>Flavobacteriales</taxon>
        <taxon>Flavobacteriaceae</taxon>
        <taxon>Aquimarina</taxon>
    </lineage>
</organism>
<sequence>MNGIDQIVELSKEYLNAHNRMNERFKKWNENKFDVVKSTLNKVREQLINENDFFVNNLYVNSDENKTQVSLRAGQTIVPNSEKFEKGFEINFFQINNGKIYACYYNNSIDKNSISNELFLFDNLEEITEEKVLELVYDGIKKSMKSSFLFNGDK</sequence>
<name>A0A504JB30_9FLAO</name>
<dbReference type="Proteomes" id="UP000315540">
    <property type="component" value="Unassembled WGS sequence"/>
</dbReference>
<evidence type="ECO:0000313" key="2">
    <source>
        <dbReference type="Proteomes" id="UP000315540"/>
    </source>
</evidence>
<gene>
    <name evidence="1" type="ORF">FHK87_10980</name>
</gene>